<keyword evidence="1" id="KW-0472">Membrane</keyword>
<keyword evidence="1" id="KW-0812">Transmembrane</keyword>
<proteinExistence type="predicted"/>
<evidence type="ECO:0000256" key="1">
    <source>
        <dbReference type="SAM" id="Phobius"/>
    </source>
</evidence>
<comment type="caution">
    <text evidence="2">The sequence shown here is derived from an EMBL/GenBank/DDBJ whole genome shotgun (WGS) entry which is preliminary data.</text>
</comment>
<reference evidence="2 3" key="1">
    <citation type="journal article" date="2022" name="Int. J. Syst. Evol. Microbiol.">
        <title>Noviherbaspirillum aridicola sp. nov., isolated from an arid soil in Pakistan.</title>
        <authorList>
            <person name="Khan I.U."/>
            <person name="Saqib M."/>
            <person name="Amin A."/>
            <person name="Hussain F."/>
            <person name="Li L."/>
            <person name="Liu Y.H."/>
            <person name="Fang B.Z."/>
            <person name="Ahmed I."/>
            <person name="Li W.J."/>
        </authorList>
    </citation>
    <scope>NUCLEOTIDE SEQUENCE [LARGE SCALE GENOMIC DNA]</scope>
    <source>
        <strain evidence="2 3">NCCP-691</strain>
    </source>
</reference>
<name>A0ABQ4QA90_9BURK</name>
<evidence type="ECO:0000313" key="3">
    <source>
        <dbReference type="Proteomes" id="UP000887222"/>
    </source>
</evidence>
<dbReference type="EMBL" id="BPMK01000045">
    <property type="protein sequence ID" value="GIZ54151.1"/>
    <property type="molecule type" value="Genomic_DNA"/>
</dbReference>
<feature type="transmembrane region" description="Helical" evidence="1">
    <location>
        <begin position="13"/>
        <end position="34"/>
    </location>
</feature>
<evidence type="ECO:0008006" key="4">
    <source>
        <dbReference type="Google" id="ProtNLM"/>
    </source>
</evidence>
<accession>A0ABQ4QA90</accession>
<organism evidence="2 3">
    <name type="scientific">Noviherbaspirillum aridicola</name>
    <dbReference type="NCBI Taxonomy" id="2849687"/>
    <lineage>
        <taxon>Bacteria</taxon>
        <taxon>Pseudomonadati</taxon>
        <taxon>Pseudomonadota</taxon>
        <taxon>Betaproteobacteria</taxon>
        <taxon>Burkholderiales</taxon>
        <taxon>Oxalobacteraceae</taxon>
        <taxon>Noviherbaspirillum</taxon>
    </lineage>
</organism>
<dbReference type="Proteomes" id="UP000887222">
    <property type="component" value="Unassembled WGS sequence"/>
</dbReference>
<keyword evidence="1" id="KW-1133">Transmembrane helix</keyword>
<evidence type="ECO:0000313" key="2">
    <source>
        <dbReference type="EMBL" id="GIZ54151.1"/>
    </source>
</evidence>
<keyword evidence="3" id="KW-1185">Reference proteome</keyword>
<gene>
    <name evidence="2" type="ORF">NCCP691_41650</name>
</gene>
<protein>
    <recommendedName>
        <fullName evidence="4">Transmembrane protein</fullName>
    </recommendedName>
</protein>
<sequence length="43" mass="5278">MEFMRVMRVDEDWWVVIVSIILYERVLVAIRVVWNTARKLKTL</sequence>